<dbReference type="InterPro" id="IPR013766">
    <property type="entry name" value="Thioredoxin_domain"/>
</dbReference>
<evidence type="ECO:0000313" key="3">
    <source>
        <dbReference type="Proteomes" id="UP000033121"/>
    </source>
</evidence>
<reference evidence="2 3" key="1">
    <citation type="submission" date="2015-04" db="EMBL/GenBank/DDBJ databases">
        <title>Whole genome shotgun sequence of Flavihumibacter petaseus NBRC 106054.</title>
        <authorList>
            <person name="Miyazawa S."/>
            <person name="Hosoyama A."/>
            <person name="Hashimoto M."/>
            <person name="Noguchi M."/>
            <person name="Tsuchikane K."/>
            <person name="Ohji S."/>
            <person name="Yamazoe A."/>
            <person name="Ichikawa N."/>
            <person name="Kimura A."/>
            <person name="Fujita N."/>
        </authorList>
    </citation>
    <scope>NUCLEOTIDE SEQUENCE [LARGE SCALE GENOMIC DNA]</scope>
    <source>
        <strain evidence="2 3">NBRC 106054</strain>
    </source>
</reference>
<evidence type="ECO:0000313" key="2">
    <source>
        <dbReference type="EMBL" id="GAO44368.1"/>
    </source>
</evidence>
<accession>A0A0E9N3L5</accession>
<dbReference type="InterPro" id="IPR013740">
    <property type="entry name" value="Redoxin"/>
</dbReference>
<evidence type="ECO:0000259" key="1">
    <source>
        <dbReference type="PROSITE" id="PS51352"/>
    </source>
</evidence>
<protein>
    <recommendedName>
        <fullName evidence="1">Thioredoxin domain-containing protein</fullName>
    </recommendedName>
</protein>
<dbReference type="InterPro" id="IPR047262">
    <property type="entry name" value="PRX-like1"/>
</dbReference>
<sequence length="207" mass="22384">MTIKKETMKALLSLFALAIAGIAFKLADPLPIGADIPMAATKMKDVSGKIISLNDVKTSNGLLVMFSCNTCPYVVKNQSRTTDIGNFATGKNIGFVVLNSNEGNRANEDSYKAMQQYAASQHYKWPYVVDSNNELADAFGASRTPECYLFDGRGKLVYRGAIDDSPADPSKVSRNHLKEAITEMASGKSVSVKESRSVGCGIKRKEG</sequence>
<dbReference type="InterPro" id="IPR036249">
    <property type="entry name" value="Thioredoxin-like_sf"/>
</dbReference>
<dbReference type="PROSITE" id="PS51352">
    <property type="entry name" value="THIOREDOXIN_2"/>
    <property type="match status" value="1"/>
</dbReference>
<keyword evidence="3" id="KW-1185">Reference proteome</keyword>
<dbReference type="CDD" id="cd02969">
    <property type="entry name" value="PRX_like1"/>
    <property type="match status" value="1"/>
</dbReference>
<dbReference type="Gene3D" id="3.40.30.10">
    <property type="entry name" value="Glutaredoxin"/>
    <property type="match status" value="1"/>
</dbReference>
<dbReference type="AlphaFoldDB" id="A0A0E9N3L5"/>
<feature type="domain" description="Thioredoxin" evidence="1">
    <location>
        <begin position="30"/>
        <end position="186"/>
    </location>
</feature>
<dbReference type="PANTHER" id="PTHR43640">
    <property type="entry name" value="OS07G0260300 PROTEIN"/>
    <property type="match status" value="1"/>
</dbReference>
<gene>
    <name evidence="2" type="ORF">FPE01S_03_04060</name>
</gene>
<name>A0A0E9N3L5_9BACT</name>
<dbReference type="PANTHER" id="PTHR43640:SF1">
    <property type="entry name" value="THIOREDOXIN-DEPENDENT PEROXIREDOXIN"/>
    <property type="match status" value="1"/>
</dbReference>
<dbReference type="Pfam" id="PF08534">
    <property type="entry name" value="Redoxin"/>
    <property type="match status" value="1"/>
</dbReference>
<dbReference type="STRING" id="1220578.FPE01S_03_04060"/>
<dbReference type="SUPFAM" id="SSF52833">
    <property type="entry name" value="Thioredoxin-like"/>
    <property type="match status" value="1"/>
</dbReference>
<comment type="caution">
    <text evidence="2">The sequence shown here is derived from an EMBL/GenBank/DDBJ whole genome shotgun (WGS) entry which is preliminary data.</text>
</comment>
<dbReference type="Proteomes" id="UP000033121">
    <property type="component" value="Unassembled WGS sequence"/>
</dbReference>
<organism evidence="2 3">
    <name type="scientific">Flavihumibacter petaseus NBRC 106054</name>
    <dbReference type="NCBI Taxonomy" id="1220578"/>
    <lineage>
        <taxon>Bacteria</taxon>
        <taxon>Pseudomonadati</taxon>
        <taxon>Bacteroidota</taxon>
        <taxon>Chitinophagia</taxon>
        <taxon>Chitinophagales</taxon>
        <taxon>Chitinophagaceae</taxon>
        <taxon>Flavihumibacter</taxon>
    </lineage>
</organism>
<dbReference type="GO" id="GO:0016491">
    <property type="term" value="F:oxidoreductase activity"/>
    <property type="evidence" value="ECO:0007669"/>
    <property type="project" value="InterPro"/>
</dbReference>
<dbReference type="EMBL" id="BBWV01000003">
    <property type="protein sequence ID" value="GAO44368.1"/>
    <property type="molecule type" value="Genomic_DNA"/>
</dbReference>
<proteinExistence type="predicted"/>